<dbReference type="InterPro" id="IPR036291">
    <property type="entry name" value="NAD(P)-bd_dom_sf"/>
</dbReference>
<dbReference type="RefSeq" id="WP_092043015.1">
    <property type="nucleotide sequence ID" value="NZ_FOTK01000020.1"/>
</dbReference>
<organism evidence="2 3">
    <name type="scientific">Methylobacterium pseudosasicola</name>
    <dbReference type="NCBI Taxonomy" id="582667"/>
    <lineage>
        <taxon>Bacteria</taxon>
        <taxon>Pseudomonadati</taxon>
        <taxon>Pseudomonadota</taxon>
        <taxon>Alphaproteobacteria</taxon>
        <taxon>Hyphomicrobiales</taxon>
        <taxon>Methylobacteriaceae</taxon>
        <taxon>Methylobacterium</taxon>
    </lineage>
</organism>
<evidence type="ECO:0000313" key="2">
    <source>
        <dbReference type="EMBL" id="SFM12748.1"/>
    </source>
</evidence>
<keyword evidence="3" id="KW-1185">Reference proteome</keyword>
<dbReference type="InterPro" id="IPR051606">
    <property type="entry name" value="Polyketide_Oxido-like"/>
</dbReference>
<feature type="domain" description="NAD(P)-binding" evidence="1">
    <location>
        <begin position="7"/>
        <end position="188"/>
    </location>
</feature>
<dbReference type="Proteomes" id="UP000199048">
    <property type="component" value="Unassembled WGS sequence"/>
</dbReference>
<dbReference type="CDD" id="cd05244">
    <property type="entry name" value="BVR-B_like_SDR_a"/>
    <property type="match status" value="1"/>
</dbReference>
<sequence>MNVAVLGASGRAGSEIVKELAARGHHVRAIARKPDAIPKADSIQPIGGDASDPEALAALIRGSDAVISALHFDVPAETLLTALKESGVNRLLVTGGAASLEVAPGKRLFDSPDFPAAWREPAAGGIAFLEVLRGESLIDWTFFSPAALIFEGPRTGTFRIGGDQLVVDEAGDSKISFADYAIAMADELEQHRHSRSRFTAAY</sequence>
<dbReference type="GO" id="GO:0016646">
    <property type="term" value="F:oxidoreductase activity, acting on the CH-NH group of donors, NAD or NADP as acceptor"/>
    <property type="evidence" value="ECO:0007669"/>
    <property type="project" value="TreeGrafter"/>
</dbReference>
<dbReference type="Pfam" id="PF13460">
    <property type="entry name" value="NAD_binding_10"/>
    <property type="match status" value="1"/>
</dbReference>
<dbReference type="Gene3D" id="3.40.50.720">
    <property type="entry name" value="NAD(P)-binding Rossmann-like Domain"/>
    <property type="match status" value="1"/>
</dbReference>
<dbReference type="SUPFAM" id="SSF51735">
    <property type="entry name" value="NAD(P)-binding Rossmann-fold domains"/>
    <property type="match status" value="1"/>
</dbReference>
<dbReference type="InterPro" id="IPR016040">
    <property type="entry name" value="NAD(P)-bd_dom"/>
</dbReference>
<proteinExistence type="predicted"/>
<evidence type="ECO:0000313" key="3">
    <source>
        <dbReference type="Proteomes" id="UP000199048"/>
    </source>
</evidence>
<evidence type="ECO:0000259" key="1">
    <source>
        <dbReference type="Pfam" id="PF13460"/>
    </source>
</evidence>
<dbReference type="AlphaFoldDB" id="A0A1I4NB77"/>
<accession>A0A1I4NB77</accession>
<dbReference type="OrthoDB" id="7352421at2"/>
<reference evidence="3" key="1">
    <citation type="submission" date="2016-10" db="EMBL/GenBank/DDBJ databases">
        <authorList>
            <person name="Varghese N."/>
            <person name="Submissions S."/>
        </authorList>
    </citation>
    <scope>NUCLEOTIDE SEQUENCE [LARGE SCALE GENOMIC DNA]</scope>
    <source>
        <strain evidence="3">BL36</strain>
    </source>
</reference>
<dbReference type="PANTHER" id="PTHR43355">
    <property type="entry name" value="FLAVIN REDUCTASE (NADPH)"/>
    <property type="match status" value="1"/>
</dbReference>
<dbReference type="EMBL" id="FOTK01000020">
    <property type="protein sequence ID" value="SFM12748.1"/>
    <property type="molecule type" value="Genomic_DNA"/>
</dbReference>
<dbReference type="STRING" id="582667.SAMN05192568_102023"/>
<name>A0A1I4NB77_9HYPH</name>
<protein>
    <recommendedName>
        <fullName evidence="1">NAD(P)-binding domain-containing protein</fullName>
    </recommendedName>
</protein>
<gene>
    <name evidence="2" type="ORF">SAMN05192568_102023</name>
</gene>
<dbReference type="PANTHER" id="PTHR43355:SF2">
    <property type="entry name" value="FLAVIN REDUCTASE (NADPH)"/>
    <property type="match status" value="1"/>
</dbReference>